<gene>
    <name evidence="1" type="ORF">PENTCL1PPCAC_871</name>
</gene>
<dbReference type="Proteomes" id="UP001432027">
    <property type="component" value="Unassembled WGS sequence"/>
</dbReference>
<protein>
    <submittedName>
        <fullName evidence="1">Uncharacterized protein</fullName>
    </submittedName>
</protein>
<keyword evidence="2" id="KW-1185">Reference proteome</keyword>
<comment type="caution">
    <text evidence="1">The sequence shown here is derived from an EMBL/GenBank/DDBJ whole genome shotgun (WGS) entry which is preliminary data.</text>
</comment>
<organism evidence="1 2">
    <name type="scientific">Pristionchus entomophagus</name>
    <dbReference type="NCBI Taxonomy" id="358040"/>
    <lineage>
        <taxon>Eukaryota</taxon>
        <taxon>Metazoa</taxon>
        <taxon>Ecdysozoa</taxon>
        <taxon>Nematoda</taxon>
        <taxon>Chromadorea</taxon>
        <taxon>Rhabditida</taxon>
        <taxon>Rhabditina</taxon>
        <taxon>Diplogasteromorpha</taxon>
        <taxon>Diplogasteroidea</taxon>
        <taxon>Neodiplogasteridae</taxon>
        <taxon>Pristionchus</taxon>
    </lineage>
</organism>
<accession>A0AAV5SG93</accession>
<dbReference type="AlphaFoldDB" id="A0AAV5SG93"/>
<feature type="non-terminal residue" evidence="1">
    <location>
        <position position="97"/>
    </location>
</feature>
<evidence type="ECO:0000313" key="2">
    <source>
        <dbReference type="Proteomes" id="UP001432027"/>
    </source>
</evidence>
<evidence type="ECO:0000313" key="1">
    <source>
        <dbReference type="EMBL" id="GMS78696.1"/>
    </source>
</evidence>
<reference evidence="1" key="1">
    <citation type="submission" date="2023-10" db="EMBL/GenBank/DDBJ databases">
        <title>Genome assembly of Pristionchus species.</title>
        <authorList>
            <person name="Yoshida K."/>
            <person name="Sommer R.J."/>
        </authorList>
    </citation>
    <scope>NUCLEOTIDE SEQUENCE</scope>
    <source>
        <strain evidence="1">RS0144</strain>
    </source>
</reference>
<proteinExistence type="predicted"/>
<feature type="non-terminal residue" evidence="1">
    <location>
        <position position="1"/>
    </location>
</feature>
<name>A0AAV5SG93_9BILA</name>
<dbReference type="EMBL" id="BTSX01000001">
    <property type="protein sequence ID" value="GMS78696.1"/>
    <property type="molecule type" value="Genomic_DNA"/>
</dbReference>
<sequence>TAEDQTQKLRLLQTCQSVQSKPASISPRHFFSFFGSAESSVNEIRLMPVFHKHLYVVSIRILAHFENDGRGELWVSALILVYKIENVSYREKHYIIL</sequence>